<sequence length="294" mass="32187">MRCLCSRCRTKCDKARTRAPAPLRRAAVGSRRRARRRRAPRFQSATLNVCIVSELPASFGGKKTHISARAAMSGRSVRAETRSRAKDDIKRVMAAIEKVRKWEKKWVTVGDTSLRIYKWVPVTEPKADDKSKNKKKGKDEKCGSEVTTPENSSSPGMMDMHDDNSNQSSIADSSPVKQETSNSASPAPELAAISQSDSNEGKSDQSQSPDKEQLGSDAKSSQSEQNQRLQQAKHGKSHPSSESSVPNAGKKDARSSGEKEPSLDSAKATQELDDDTPPSKKSKLESPSPDYEEN</sequence>
<gene>
    <name evidence="4" type="primary">BCL7A</name>
    <name evidence="4" type="synonym">bcl7a</name>
</gene>
<feature type="compositionally biased region" description="Low complexity" evidence="3">
    <location>
        <begin position="285"/>
        <end position="294"/>
    </location>
</feature>
<dbReference type="AlphaFoldDB" id="A0A8D0CDZ8"/>
<feature type="compositionally biased region" description="Polar residues" evidence="3">
    <location>
        <begin position="165"/>
        <end position="185"/>
    </location>
</feature>
<feature type="compositionally biased region" description="Polar residues" evidence="3">
    <location>
        <begin position="218"/>
        <end position="230"/>
    </location>
</feature>
<evidence type="ECO:0000313" key="5">
    <source>
        <dbReference type="Proteomes" id="UP000694397"/>
    </source>
</evidence>
<proteinExistence type="inferred from homology"/>
<comment type="similarity">
    <text evidence="1">Belongs to the BCL7 family.</text>
</comment>
<evidence type="ECO:0000313" key="4">
    <source>
        <dbReference type="Ensembl" id="ENSSFOP00015065745.1"/>
    </source>
</evidence>
<accession>A0A8D0CDZ8</accession>
<organism evidence="4 5">
    <name type="scientific">Scleropages formosus</name>
    <name type="common">Asian bonytongue</name>
    <name type="synonym">Osteoglossum formosum</name>
    <dbReference type="NCBI Taxonomy" id="113540"/>
    <lineage>
        <taxon>Eukaryota</taxon>
        <taxon>Metazoa</taxon>
        <taxon>Chordata</taxon>
        <taxon>Craniata</taxon>
        <taxon>Vertebrata</taxon>
        <taxon>Euteleostomi</taxon>
        <taxon>Actinopterygii</taxon>
        <taxon>Neopterygii</taxon>
        <taxon>Teleostei</taxon>
        <taxon>Osteoglossocephala</taxon>
        <taxon>Osteoglossomorpha</taxon>
        <taxon>Osteoglossiformes</taxon>
        <taxon>Osteoglossidae</taxon>
        <taxon>Scleropages</taxon>
    </lineage>
</organism>
<name>A0A8D0CDZ8_SCLFO</name>
<dbReference type="PANTHER" id="PTHR12767:SF11">
    <property type="entry name" value="B-CELL CLL_LYMPHOMA 7 PROTEIN FAMILY MEMBER A"/>
    <property type="match status" value="1"/>
</dbReference>
<dbReference type="Ensembl" id="ENSSFOT00015079462.1">
    <property type="protein sequence ID" value="ENSSFOP00015065745.1"/>
    <property type="gene ID" value="ENSSFOG00015030252.1"/>
</dbReference>
<protein>
    <recommendedName>
        <fullName evidence="2">B-cell CLL/lymphoma 7 protein family member A</fullName>
    </recommendedName>
</protein>
<evidence type="ECO:0000256" key="2">
    <source>
        <dbReference type="ARBA" id="ARBA00039458"/>
    </source>
</evidence>
<reference evidence="4" key="2">
    <citation type="submission" date="2025-08" db="UniProtKB">
        <authorList>
            <consortium name="Ensembl"/>
        </authorList>
    </citation>
    <scope>IDENTIFICATION</scope>
</reference>
<dbReference type="InterPro" id="IPR006804">
    <property type="entry name" value="BCL7"/>
</dbReference>
<dbReference type="Proteomes" id="UP000694397">
    <property type="component" value="Chromosome 1"/>
</dbReference>
<dbReference type="OrthoDB" id="5989898at2759"/>
<reference evidence="4" key="3">
    <citation type="submission" date="2025-09" db="UniProtKB">
        <authorList>
            <consortium name="Ensembl"/>
        </authorList>
    </citation>
    <scope>IDENTIFICATION</scope>
</reference>
<feature type="compositionally biased region" description="Basic and acidic residues" evidence="3">
    <location>
        <begin position="199"/>
        <end position="214"/>
    </location>
</feature>
<dbReference type="GeneTree" id="ENSGT00390000002172"/>
<feature type="region of interest" description="Disordered" evidence="3">
    <location>
        <begin position="125"/>
        <end position="294"/>
    </location>
</feature>
<feature type="compositionally biased region" description="Polar residues" evidence="3">
    <location>
        <begin position="145"/>
        <end position="155"/>
    </location>
</feature>
<dbReference type="PANTHER" id="PTHR12767">
    <property type="entry name" value="BCL7 RELATED"/>
    <property type="match status" value="1"/>
</dbReference>
<evidence type="ECO:0000256" key="1">
    <source>
        <dbReference type="ARBA" id="ARBA00010326"/>
    </source>
</evidence>
<keyword evidence="5" id="KW-1185">Reference proteome</keyword>
<feature type="compositionally biased region" description="Basic and acidic residues" evidence="3">
    <location>
        <begin position="125"/>
        <end position="143"/>
    </location>
</feature>
<dbReference type="Pfam" id="PF04714">
    <property type="entry name" value="BCL_N"/>
    <property type="match status" value="1"/>
</dbReference>
<feature type="compositionally biased region" description="Basic and acidic residues" evidence="3">
    <location>
        <begin position="249"/>
        <end position="262"/>
    </location>
</feature>
<reference evidence="4 5" key="1">
    <citation type="submission" date="2019-04" db="EMBL/GenBank/DDBJ databases">
        <authorList>
            <consortium name="Wellcome Sanger Institute Data Sharing"/>
        </authorList>
    </citation>
    <scope>NUCLEOTIDE SEQUENCE [LARGE SCALE GENOMIC DNA]</scope>
</reference>
<evidence type="ECO:0000256" key="3">
    <source>
        <dbReference type="SAM" id="MobiDB-lite"/>
    </source>
</evidence>